<dbReference type="InterPro" id="IPR053056">
    <property type="entry name" value="Lipid_Metab_Assoc_Protein"/>
</dbReference>
<dbReference type="InterPro" id="IPR028115">
    <property type="entry name" value="DUF4484"/>
</dbReference>
<evidence type="ECO:0000256" key="1">
    <source>
        <dbReference type="SAM" id="MobiDB-lite"/>
    </source>
</evidence>
<dbReference type="GO" id="GO:0005811">
    <property type="term" value="C:lipid droplet"/>
    <property type="evidence" value="ECO:0007669"/>
    <property type="project" value="TreeGrafter"/>
</dbReference>
<sequence length="437" mass="48440">MAVQDRSKSAEVALPPIAALFLVVFDSKVGYTIAWKRAIPDVKLDGVVEYKSLPSGLHNCDSDLVYFVHDQYAGISAFANRAAPESERNARFAAVGLLVPLTYGRLGRSWLHAHHLRSLVSNIVDDTDNTNTLQKYWDHNRLVNSDEQSLDHGEHSNPRKPRALSDAAGLHPTNPTLSQDHPAMSLAHDLHVFGPLIFPLQRAALLKKSILIMSSAPVQAACNLVYNLSVLSNIPPSAAEMAGKKEALYPLRPLFNVGIHDIDNLSQLASRSKPQNSWIACSTDDILATKSKLYDVLVELPPQTSDTSAARRWPRIRTSTGEDIKATQRDLRRYYTLKRELTRVQHQSQTYSDGEADDSVDDNQSESAPLVPLLQDKNADSDQYIQLEGESKLVEPSSWASIAYTSFLWWASAGEKDTLLNDEACQDARLIDDLPLP</sequence>
<feature type="compositionally biased region" description="Acidic residues" evidence="1">
    <location>
        <begin position="354"/>
        <end position="364"/>
    </location>
</feature>
<dbReference type="Pfam" id="PF14831">
    <property type="entry name" value="DUF4484"/>
    <property type="match status" value="1"/>
</dbReference>
<dbReference type="Proteomes" id="UP000729357">
    <property type="component" value="Unassembled WGS sequence"/>
</dbReference>
<dbReference type="Pfam" id="PF09804">
    <property type="entry name" value="DENND11"/>
    <property type="match status" value="1"/>
</dbReference>
<dbReference type="AlphaFoldDB" id="A0A9P8JRR2"/>
<evidence type="ECO:0000259" key="2">
    <source>
        <dbReference type="Pfam" id="PF14831"/>
    </source>
</evidence>
<dbReference type="InterPro" id="IPR018626">
    <property type="entry name" value="LCHN/Anr2"/>
</dbReference>
<evidence type="ECO:0000313" key="4">
    <source>
        <dbReference type="Proteomes" id="UP000729357"/>
    </source>
</evidence>
<gene>
    <name evidence="3" type="ORF">KCU98_g12450</name>
</gene>
<feature type="region of interest" description="Disordered" evidence="1">
    <location>
        <begin position="147"/>
        <end position="178"/>
    </location>
</feature>
<proteinExistence type="predicted"/>
<keyword evidence="4" id="KW-1185">Reference proteome</keyword>
<organism evidence="3 4">
    <name type="scientific">Aureobasidium melanogenum</name>
    <name type="common">Aureobasidium pullulans var. melanogenum</name>
    <dbReference type="NCBI Taxonomy" id="46634"/>
    <lineage>
        <taxon>Eukaryota</taxon>
        <taxon>Fungi</taxon>
        <taxon>Dikarya</taxon>
        <taxon>Ascomycota</taxon>
        <taxon>Pezizomycotina</taxon>
        <taxon>Dothideomycetes</taxon>
        <taxon>Dothideomycetidae</taxon>
        <taxon>Dothideales</taxon>
        <taxon>Saccotheciaceae</taxon>
        <taxon>Aureobasidium</taxon>
    </lineage>
</organism>
<comment type="caution">
    <text evidence="3">The sequence shown here is derived from an EMBL/GenBank/DDBJ whole genome shotgun (WGS) entry which is preliminary data.</text>
</comment>
<accession>A0A9P8JRR2</accession>
<dbReference type="EMBL" id="JAHFXS010002144">
    <property type="protein sequence ID" value="KAG9973728.1"/>
    <property type="molecule type" value="Genomic_DNA"/>
</dbReference>
<evidence type="ECO:0000313" key="3">
    <source>
        <dbReference type="EMBL" id="KAG9973728.1"/>
    </source>
</evidence>
<reference evidence="3" key="2">
    <citation type="submission" date="2021-08" db="EMBL/GenBank/DDBJ databases">
        <authorList>
            <person name="Gostincar C."/>
            <person name="Sun X."/>
            <person name="Song Z."/>
            <person name="Gunde-Cimerman N."/>
        </authorList>
    </citation>
    <scope>NUCLEOTIDE SEQUENCE</scope>
    <source>
        <strain evidence="3">EXF-9298</strain>
    </source>
</reference>
<name>A0A9P8JRR2_AURME</name>
<dbReference type="PANTHER" id="PTHR28153:SF1">
    <property type="entry name" value="DUF4484 DOMAIN-CONTAINING PROTEIN"/>
    <property type="match status" value="1"/>
</dbReference>
<feature type="region of interest" description="Disordered" evidence="1">
    <location>
        <begin position="345"/>
        <end position="366"/>
    </location>
</feature>
<feature type="non-terminal residue" evidence="3">
    <location>
        <position position="437"/>
    </location>
</feature>
<reference evidence="3" key="1">
    <citation type="journal article" date="2021" name="J Fungi (Basel)">
        <title>Virulence traits and population genomics of the black yeast Aureobasidium melanogenum.</title>
        <authorList>
            <person name="Cernosa A."/>
            <person name="Sun X."/>
            <person name="Gostincar C."/>
            <person name="Fang C."/>
            <person name="Gunde-Cimerman N."/>
            <person name="Song Z."/>
        </authorList>
    </citation>
    <scope>NUCLEOTIDE SEQUENCE</scope>
    <source>
        <strain evidence="3">EXF-9298</strain>
    </source>
</reference>
<dbReference type="PANTHER" id="PTHR28153">
    <property type="entry name" value="PROTEIN, PUTATIVE-RELATED"/>
    <property type="match status" value="1"/>
</dbReference>
<feature type="domain" description="DUF4484" evidence="2">
    <location>
        <begin position="394"/>
        <end position="433"/>
    </location>
</feature>
<protein>
    <recommendedName>
        <fullName evidence="2">DUF4484 domain-containing protein</fullName>
    </recommendedName>
</protein>